<dbReference type="Gene3D" id="6.10.280.50">
    <property type="match status" value="1"/>
</dbReference>
<name>A0AAW3ZNI5_9GAMM</name>
<sequence>MNQTDPAELVRRLTELRTEHRDLDLAIAQLAELNGRDELQIKRLKKRKLLLKDSIAKIESALIPDLNA</sequence>
<proteinExistence type="predicted"/>
<dbReference type="AlphaFoldDB" id="A0AAW3ZNI5"/>
<keyword evidence="1" id="KW-0175">Coiled coil</keyword>
<feature type="coiled-coil region" evidence="1">
    <location>
        <begin position="13"/>
        <end position="61"/>
    </location>
</feature>
<organism evidence="2 3">
    <name type="scientific">Pseudomarimonas arenosa</name>
    <dbReference type="NCBI Taxonomy" id="2774145"/>
    <lineage>
        <taxon>Bacteria</taxon>
        <taxon>Pseudomonadati</taxon>
        <taxon>Pseudomonadota</taxon>
        <taxon>Gammaproteobacteria</taxon>
        <taxon>Lysobacterales</taxon>
        <taxon>Lysobacteraceae</taxon>
        <taxon>Pseudomarimonas</taxon>
    </lineage>
</organism>
<reference evidence="2 3" key="1">
    <citation type="submission" date="2020-09" db="EMBL/GenBank/DDBJ databases">
        <title>Pseudoxanthomonas sp. CAU 1598 isolated from sand of Yaerae Beach.</title>
        <authorList>
            <person name="Kim W."/>
        </authorList>
    </citation>
    <scope>NUCLEOTIDE SEQUENCE [LARGE SCALE GENOMIC DNA]</scope>
    <source>
        <strain evidence="2 3">CAU 1598</strain>
    </source>
</reference>
<evidence type="ECO:0000313" key="2">
    <source>
        <dbReference type="EMBL" id="MBD8526637.1"/>
    </source>
</evidence>
<dbReference type="EMBL" id="JACYTR010000027">
    <property type="protein sequence ID" value="MBD8526637.1"/>
    <property type="molecule type" value="Genomic_DNA"/>
</dbReference>
<dbReference type="InterPro" id="IPR038444">
    <property type="entry name" value="DUF465_sf"/>
</dbReference>
<comment type="caution">
    <text evidence="2">The sequence shown here is derived from an EMBL/GenBank/DDBJ whole genome shotgun (WGS) entry which is preliminary data.</text>
</comment>
<accession>A0AAW3ZNI5</accession>
<keyword evidence="3" id="KW-1185">Reference proteome</keyword>
<dbReference type="RefSeq" id="WP_192030058.1">
    <property type="nucleotide sequence ID" value="NZ_JACYTR010000027.1"/>
</dbReference>
<gene>
    <name evidence="2" type="ORF">IFO71_12905</name>
</gene>
<dbReference type="Proteomes" id="UP000613768">
    <property type="component" value="Unassembled WGS sequence"/>
</dbReference>
<evidence type="ECO:0000313" key="3">
    <source>
        <dbReference type="Proteomes" id="UP000613768"/>
    </source>
</evidence>
<protein>
    <submittedName>
        <fullName evidence="2">DUF465 domain-containing protein</fullName>
    </submittedName>
</protein>
<evidence type="ECO:0000256" key="1">
    <source>
        <dbReference type="SAM" id="Coils"/>
    </source>
</evidence>
<dbReference type="InterPro" id="IPR007420">
    <property type="entry name" value="DUF465"/>
</dbReference>
<dbReference type="Pfam" id="PF04325">
    <property type="entry name" value="DUF465"/>
    <property type="match status" value="1"/>
</dbReference>